<organism evidence="3 4">
    <name type="scientific">Flammeovirga aprica JL-4</name>
    <dbReference type="NCBI Taxonomy" id="694437"/>
    <lineage>
        <taxon>Bacteria</taxon>
        <taxon>Pseudomonadati</taxon>
        <taxon>Bacteroidota</taxon>
        <taxon>Cytophagia</taxon>
        <taxon>Cytophagales</taxon>
        <taxon>Flammeovirgaceae</taxon>
        <taxon>Flammeovirga</taxon>
    </lineage>
</organism>
<evidence type="ECO:0000313" key="3">
    <source>
        <dbReference type="EMBL" id="NME67527.1"/>
    </source>
</evidence>
<protein>
    <recommendedName>
        <fullName evidence="5">Tetratricopeptide repeat protein</fullName>
    </recommendedName>
</protein>
<dbReference type="AlphaFoldDB" id="A0A7X9P341"/>
<name>A0A7X9P341_9BACT</name>
<feature type="signal peptide" evidence="2">
    <location>
        <begin position="1"/>
        <end position="24"/>
    </location>
</feature>
<keyword evidence="4" id="KW-1185">Reference proteome</keyword>
<keyword evidence="1" id="KW-0175">Coiled coil</keyword>
<evidence type="ECO:0008006" key="5">
    <source>
        <dbReference type="Google" id="ProtNLM"/>
    </source>
</evidence>
<evidence type="ECO:0000313" key="4">
    <source>
        <dbReference type="Proteomes" id="UP000576082"/>
    </source>
</evidence>
<evidence type="ECO:0000256" key="2">
    <source>
        <dbReference type="SAM" id="SignalP"/>
    </source>
</evidence>
<dbReference type="EMBL" id="JABANE010000011">
    <property type="protein sequence ID" value="NME67527.1"/>
    <property type="molecule type" value="Genomic_DNA"/>
</dbReference>
<gene>
    <name evidence="3" type="ORF">HHU12_06085</name>
</gene>
<evidence type="ECO:0000256" key="1">
    <source>
        <dbReference type="SAM" id="Coils"/>
    </source>
</evidence>
<comment type="caution">
    <text evidence="3">The sequence shown here is derived from an EMBL/GenBank/DDBJ whole genome shotgun (WGS) entry which is preliminary data.</text>
</comment>
<sequence>MRNKLFKITLIFLPLLFSFYITKAQTNFSEKADEYLKKGIQLAQEGEIDAAILKGDSAINFVTEAILQEGRTPALLAKLAEINWKLKGVFLTEVNQGKVYRNMVFGVKKGADFLSEATLVGFIDCMVSYQKNAKALDDNNLWECYWLVNNRLSNLDIANADSLIQNIDKKLFTVLDNSCEGITNRYKQESEGGVYYSDTQIKEIEKYYENSDCEDYTFLYNTKKVLYEKNPNAESALGILKMALLSKNNQYLKEAKKLSEKYMNEDSEISQKLRLEVARYNILTGNKKEGRDLAETLKGTNYQKEAFTLIGDLYFNSFMDIVSNKYSECQNLSVYSLAYEMYQIANNMTGMKKCKAKFPTKNMIFMENRTENEKVRFSGWVNRTTILRIK</sequence>
<feature type="chain" id="PRO_5030954564" description="Tetratricopeptide repeat protein" evidence="2">
    <location>
        <begin position="25"/>
        <end position="390"/>
    </location>
</feature>
<feature type="coiled-coil region" evidence="1">
    <location>
        <begin position="241"/>
        <end position="268"/>
    </location>
</feature>
<dbReference type="Proteomes" id="UP000576082">
    <property type="component" value="Unassembled WGS sequence"/>
</dbReference>
<proteinExistence type="predicted"/>
<dbReference type="RefSeq" id="WP_169655862.1">
    <property type="nucleotide sequence ID" value="NZ_JABANE010000011.1"/>
</dbReference>
<accession>A0A7X9P341</accession>
<keyword evidence="2" id="KW-0732">Signal</keyword>
<reference evidence="3 4" key="1">
    <citation type="submission" date="2020-04" db="EMBL/GenBank/DDBJ databases">
        <title>Flammeovirga sp. SR4, a novel species isolated from seawater.</title>
        <authorList>
            <person name="Wang X."/>
        </authorList>
    </citation>
    <scope>NUCLEOTIDE SEQUENCE [LARGE SCALE GENOMIC DNA]</scope>
    <source>
        <strain evidence="3 4">ATCC 23126</strain>
    </source>
</reference>